<feature type="non-terminal residue" evidence="1">
    <location>
        <position position="1"/>
    </location>
</feature>
<name>A0A8S2T1A9_9BILA</name>
<dbReference type="Proteomes" id="UP000681720">
    <property type="component" value="Unassembled WGS sequence"/>
</dbReference>
<accession>A0A8S2T1A9</accession>
<dbReference type="InterPro" id="IPR024060">
    <property type="entry name" value="Ureidoglycolate_lyase_dom_sf"/>
</dbReference>
<proteinExistence type="predicted"/>
<sequence length="94" mass="10858">VVEGKFFEFECRLPVTCRTAEIHFKPERETIWLERHMNLTQIFMGVGSKESFMMILGKPTHNRTDLTEEQKALPDLSNVKAFIIPPGIFSIDAF</sequence>
<organism evidence="1 2">
    <name type="scientific">Rotaria magnacalcarata</name>
    <dbReference type="NCBI Taxonomy" id="392030"/>
    <lineage>
        <taxon>Eukaryota</taxon>
        <taxon>Metazoa</taxon>
        <taxon>Spiralia</taxon>
        <taxon>Gnathifera</taxon>
        <taxon>Rotifera</taxon>
        <taxon>Eurotatoria</taxon>
        <taxon>Bdelloidea</taxon>
        <taxon>Philodinida</taxon>
        <taxon>Philodinidae</taxon>
        <taxon>Rotaria</taxon>
    </lineage>
</organism>
<dbReference type="EMBL" id="CAJOBJ010028546">
    <property type="protein sequence ID" value="CAF4259441.1"/>
    <property type="molecule type" value="Genomic_DNA"/>
</dbReference>
<comment type="caution">
    <text evidence="1">The sequence shown here is derived from an EMBL/GenBank/DDBJ whole genome shotgun (WGS) entry which is preliminary data.</text>
</comment>
<reference evidence="1" key="1">
    <citation type="submission" date="2021-02" db="EMBL/GenBank/DDBJ databases">
        <authorList>
            <person name="Nowell W R."/>
        </authorList>
    </citation>
    <scope>NUCLEOTIDE SEQUENCE</scope>
</reference>
<gene>
    <name evidence="1" type="ORF">GIL414_LOCUS24052</name>
</gene>
<dbReference type="GO" id="GO:0004848">
    <property type="term" value="F:ureidoglycolate hydrolase activity"/>
    <property type="evidence" value="ECO:0007669"/>
    <property type="project" value="InterPro"/>
</dbReference>
<dbReference type="AlphaFoldDB" id="A0A8S2T1A9"/>
<evidence type="ECO:0000313" key="2">
    <source>
        <dbReference type="Proteomes" id="UP000681720"/>
    </source>
</evidence>
<evidence type="ECO:0000313" key="1">
    <source>
        <dbReference type="EMBL" id="CAF4259441.1"/>
    </source>
</evidence>
<dbReference type="Gene3D" id="2.60.120.480">
    <property type="entry name" value="Ureidoglycolate hydrolase"/>
    <property type="match status" value="1"/>
</dbReference>
<protein>
    <submittedName>
        <fullName evidence="1">Uncharacterized protein</fullName>
    </submittedName>
</protein>